<proteinExistence type="predicted"/>
<name>A0A914PU97_9BILA</name>
<protein>
    <submittedName>
        <fullName evidence="2">Uncharacterized protein</fullName>
    </submittedName>
</protein>
<evidence type="ECO:0000313" key="2">
    <source>
        <dbReference type="WBParaSite" id="PDA_v2.g18422.t1"/>
    </source>
</evidence>
<reference evidence="2" key="1">
    <citation type="submission" date="2022-11" db="UniProtKB">
        <authorList>
            <consortium name="WormBaseParasite"/>
        </authorList>
    </citation>
    <scope>IDENTIFICATION</scope>
</reference>
<sequence>MEFTLQNNSKRPLQVEQIDDIEKAALNKLYDNTIKLLDSNPSEFGSNAAVNMRDLRKVENNCFQLAADLDLKIKKNEIHPDDQIVTVARKFTANCDYYEIIKQVENNPAMLKNGTTRKQLIKIAQECSAAAFKMASYRKQTRQTSDSRLIIDATARIEQKLDLLLLNRRNAPVINAAPEQNEAVPAAEQQANEAMDVDPIVHIAIPQVPGNPRWLVKRELCETLASAHRTLDEFLHAFVPVLFTNGELLAPECAFHDPKKEEVGAVVNHYFRQQAEEWDNKLKKILYDFRHAGRRSLKQKMAGRNVGFAVTENNSEYVFSNNGRCYSGFDSHRPLPVRLIHNIAVPTKIGAFEEIYLFTLTKKAKQNRFEVKKLTNNGLITLM</sequence>
<evidence type="ECO:0000313" key="1">
    <source>
        <dbReference type="Proteomes" id="UP000887578"/>
    </source>
</evidence>
<accession>A0A914PU97</accession>
<keyword evidence="1" id="KW-1185">Reference proteome</keyword>
<dbReference type="AlphaFoldDB" id="A0A914PU97"/>
<dbReference type="WBParaSite" id="PDA_v2.g18422.t1">
    <property type="protein sequence ID" value="PDA_v2.g18422.t1"/>
    <property type="gene ID" value="PDA_v2.g18422"/>
</dbReference>
<organism evidence="1 2">
    <name type="scientific">Panagrolaimus davidi</name>
    <dbReference type="NCBI Taxonomy" id="227884"/>
    <lineage>
        <taxon>Eukaryota</taxon>
        <taxon>Metazoa</taxon>
        <taxon>Ecdysozoa</taxon>
        <taxon>Nematoda</taxon>
        <taxon>Chromadorea</taxon>
        <taxon>Rhabditida</taxon>
        <taxon>Tylenchina</taxon>
        <taxon>Panagrolaimomorpha</taxon>
        <taxon>Panagrolaimoidea</taxon>
        <taxon>Panagrolaimidae</taxon>
        <taxon>Panagrolaimus</taxon>
    </lineage>
</organism>
<dbReference type="Proteomes" id="UP000887578">
    <property type="component" value="Unplaced"/>
</dbReference>